<sequence>MGKFNTKYGLILLTSIGLVGCSQNQTSSPSIHKDLLDTGSKLVKIEYSIAASLVIVDTTNLDNQANVVSDLWVDYTQHGNGLNKTESKFVDDVVNSRVLYENLMTVRGMKPPALIIPDDKKTDNAYIKNATQENENEKKKL</sequence>
<accession>A0ABT0W777</accession>
<comment type="caution">
    <text evidence="1">The sequence shown here is derived from an EMBL/GenBank/DDBJ whole genome shotgun (WGS) entry which is preliminary data.</text>
</comment>
<keyword evidence="2" id="KW-1185">Reference proteome</keyword>
<evidence type="ECO:0000313" key="2">
    <source>
        <dbReference type="Proteomes" id="UP001523262"/>
    </source>
</evidence>
<dbReference type="Proteomes" id="UP001523262">
    <property type="component" value="Unassembled WGS sequence"/>
</dbReference>
<evidence type="ECO:0000313" key="1">
    <source>
        <dbReference type="EMBL" id="MCM2532161.1"/>
    </source>
</evidence>
<dbReference type="EMBL" id="JAMQCR010000001">
    <property type="protein sequence ID" value="MCM2532161.1"/>
    <property type="molecule type" value="Genomic_DNA"/>
</dbReference>
<proteinExistence type="predicted"/>
<protein>
    <recommendedName>
        <fullName evidence="3">DUF3221 domain-containing protein</fullName>
    </recommendedName>
</protein>
<gene>
    <name evidence="1" type="ORF">NDK43_06835</name>
</gene>
<reference evidence="1 2" key="1">
    <citation type="submission" date="2022-06" db="EMBL/GenBank/DDBJ databases">
        <authorList>
            <person name="Jeon C.O."/>
        </authorList>
    </citation>
    <scope>NUCLEOTIDE SEQUENCE [LARGE SCALE GENOMIC DNA]</scope>
    <source>
        <strain evidence="1 2">KCTC 13943</strain>
    </source>
</reference>
<organism evidence="1 2">
    <name type="scientific">Neobacillus pocheonensis</name>
    <dbReference type="NCBI Taxonomy" id="363869"/>
    <lineage>
        <taxon>Bacteria</taxon>
        <taxon>Bacillati</taxon>
        <taxon>Bacillota</taxon>
        <taxon>Bacilli</taxon>
        <taxon>Bacillales</taxon>
        <taxon>Bacillaceae</taxon>
        <taxon>Neobacillus</taxon>
    </lineage>
</organism>
<dbReference type="PROSITE" id="PS51257">
    <property type="entry name" value="PROKAR_LIPOPROTEIN"/>
    <property type="match status" value="1"/>
</dbReference>
<evidence type="ECO:0008006" key="3">
    <source>
        <dbReference type="Google" id="ProtNLM"/>
    </source>
</evidence>
<name>A0ABT0W777_9BACI</name>